<feature type="transmembrane region" description="Helical" evidence="1">
    <location>
        <begin position="40"/>
        <end position="60"/>
    </location>
</feature>
<organism evidence="2 3">
    <name type="scientific">Methylobacterium pseudosasicola</name>
    <dbReference type="NCBI Taxonomy" id="582667"/>
    <lineage>
        <taxon>Bacteria</taxon>
        <taxon>Pseudomonadati</taxon>
        <taxon>Pseudomonadota</taxon>
        <taxon>Alphaproteobacteria</taxon>
        <taxon>Hyphomicrobiales</taxon>
        <taxon>Methylobacteriaceae</taxon>
        <taxon>Methylobacterium</taxon>
    </lineage>
</organism>
<name>A0A1I4VNU8_9HYPH</name>
<reference evidence="3" key="1">
    <citation type="submission" date="2016-10" db="EMBL/GenBank/DDBJ databases">
        <authorList>
            <person name="Varghese N."/>
            <person name="Submissions S."/>
        </authorList>
    </citation>
    <scope>NUCLEOTIDE SEQUENCE [LARGE SCALE GENOMIC DNA]</scope>
    <source>
        <strain evidence="3">BL36</strain>
    </source>
</reference>
<proteinExistence type="predicted"/>
<feature type="transmembrane region" description="Helical" evidence="1">
    <location>
        <begin position="72"/>
        <end position="92"/>
    </location>
</feature>
<dbReference type="Proteomes" id="UP000199048">
    <property type="component" value="Unassembled WGS sequence"/>
</dbReference>
<keyword evidence="1" id="KW-0812">Transmembrane</keyword>
<gene>
    <name evidence="2" type="ORF">SAMN05192568_11112</name>
</gene>
<protein>
    <submittedName>
        <fullName evidence="2">Uncharacterized protein</fullName>
    </submittedName>
</protein>
<evidence type="ECO:0000313" key="3">
    <source>
        <dbReference type="Proteomes" id="UP000199048"/>
    </source>
</evidence>
<evidence type="ECO:0000256" key="1">
    <source>
        <dbReference type="SAM" id="Phobius"/>
    </source>
</evidence>
<sequence length="107" mass="11338">MQAAGVIEFTLAFALIWTPLVRRTSAIILAAIFVSAVFEFGKVDAIGHSGIIVVLLGIAADNARATARVRDAAWAPAYYCGALAIFLALYYVGHEALYEGLVGLPVI</sequence>
<evidence type="ECO:0000313" key="2">
    <source>
        <dbReference type="EMBL" id="SFN02636.1"/>
    </source>
</evidence>
<dbReference type="STRING" id="582667.SAMN05192568_11112"/>
<keyword evidence="3" id="KW-1185">Reference proteome</keyword>
<keyword evidence="1" id="KW-0472">Membrane</keyword>
<dbReference type="EMBL" id="FOTK01000111">
    <property type="protein sequence ID" value="SFN02636.1"/>
    <property type="molecule type" value="Genomic_DNA"/>
</dbReference>
<keyword evidence="1" id="KW-1133">Transmembrane helix</keyword>
<dbReference type="AlphaFoldDB" id="A0A1I4VNU8"/>
<accession>A0A1I4VNU8</accession>